<dbReference type="InterPro" id="IPR001567">
    <property type="entry name" value="Pept_M3A_M3B_dom"/>
</dbReference>
<dbReference type="InterPro" id="IPR034005">
    <property type="entry name" value="M3A_DCP"/>
</dbReference>
<evidence type="ECO:0000256" key="4">
    <source>
        <dbReference type="ARBA" id="ARBA00022801"/>
    </source>
</evidence>
<dbReference type="CDD" id="cd06456">
    <property type="entry name" value="M3A_DCP"/>
    <property type="match status" value="1"/>
</dbReference>
<evidence type="ECO:0000259" key="8">
    <source>
        <dbReference type="Pfam" id="PF01432"/>
    </source>
</evidence>
<sequence>MSDNPLLSTWSTPFGLPPFADIRPADYVAAFDTAMAEARAEIDAIAGQADAPTFDNTIRALETSGEALTRVSRTFYNLTGAHTNPELQAIEREMAPKLARHGSETLLNPKLAARVFALWDQRAGLDLTPEQARVLERYQLMFTRAGAGLDAAAKTRMAEISQRLATLGTQFAQNVLKDESDYQLVLETEADRAGLPDFLLAAAAAAAKERGLDGKHVITLSRSSIEPFLQFSTNRALREEAFKAWSARGEAEGPTDNRGVIAETLALRAERARLLGYPSYAAYKLDDAMARTPDAVRGLLTRVWGPAVERAREEAEKLAEVARAEGNNAAIAPWDWRHYAEKVRKRDHDLDETELKPYLRLDKIIEAAFDTATRLFGLRFEEKHGLPVYHPDVRVFEVSDARGNHVGLFLGDYFARPSKRSGAWMSAFRAQHKLDGEVRPIIVNVMNFSKGADDEPALLTFDDARTLFHEFGHGLHGLLSDVTYPMISGTSVARDFVELPSQLYEHWLSQPEVLSRFAVHYKTGEPMPKALLDKVLGARNFNQGFATVEYTACALIDLALHEMPDPSGLDVTAYEASALKDLGMPSEITMRHRLPHFAHAFAGEGYSSGYYSYMWSEVMDADAFSAFEETGNVFDPATAEKLYRHIYSAGGRQDPDAAYKAFRGRGPDINALLEKRGLKAA</sequence>
<dbReference type="Gene3D" id="1.10.1370.10">
    <property type="entry name" value="Neurolysin, domain 3"/>
    <property type="match status" value="1"/>
</dbReference>
<protein>
    <submittedName>
        <fullName evidence="9">Peptidase M3</fullName>
    </submittedName>
</protein>
<keyword evidence="10" id="KW-1185">Reference proteome</keyword>
<comment type="caution">
    <text evidence="9">The sequence shown here is derived from an EMBL/GenBank/DDBJ whole genome shotgun (WGS) entry which is preliminary data.</text>
</comment>
<evidence type="ECO:0000256" key="5">
    <source>
        <dbReference type="ARBA" id="ARBA00022833"/>
    </source>
</evidence>
<dbReference type="InterPro" id="IPR045090">
    <property type="entry name" value="Pept_M3A_M3B"/>
</dbReference>
<gene>
    <name evidence="9" type="ORF">GWI71_02080</name>
</gene>
<keyword evidence="4 7" id="KW-0378">Hydrolase</keyword>
<organism evidence="9 10">
    <name type="scientific">Pannonibacter tanglangensis</name>
    <dbReference type="NCBI Taxonomy" id="2750084"/>
    <lineage>
        <taxon>Bacteria</taxon>
        <taxon>Pseudomonadati</taxon>
        <taxon>Pseudomonadota</taxon>
        <taxon>Alphaproteobacteria</taxon>
        <taxon>Hyphomicrobiales</taxon>
        <taxon>Stappiaceae</taxon>
        <taxon>Pannonibacter</taxon>
    </lineage>
</organism>
<keyword evidence="3 7" id="KW-0479">Metal-binding</keyword>
<dbReference type="EMBL" id="JAABLP010000001">
    <property type="protein sequence ID" value="NBN62457.1"/>
    <property type="molecule type" value="Genomic_DNA"/>
</dbReference>
<dbReference type="RefSeq" id="WP_161673420.1">
    <property type="nucleotide sequence ID" value="NZ_JAABLP010000001.1"/>
</dbReference>
<evidence type="ECO:0000256" key="3">
    <source>
        <dbReference type="ARBA" id="ARBA00022723"/>
    </source>
</evidence>
<feature type="domain" description="Peptidase M3A/M3B catalytic" evidence="8">
    <location>
        <begin position="229"/>
        <end position="677"/>
    </location>
</feature>
<dbReference type="InterPro" id="IPR024077">
    <property type="entry name" value="Neurolysin/TOP_dom2"/>
</dbReference>
<accession>A0ABW9ZC98</accession>
<evidence type="ECO:0000313" key="9">
    <source>
        <dbReference type="EMBL" id="NBN62457.1"/>
    </source>
</evidence>
<evidence type="ECO:0000256" key="6">
    <source>
        <dbReference type="ARBA" id="ARBA00023049"/>
    </source>
</evidence>
<keyword evidence="6 7" id="KW-0482">Metalloprotease</keyword>
<evidence type="ECO:0000256" key="1">
    <source>
        <dbReference type="ARBA" id="ARBA00006040"/>
    </source>
</evidence>
<dbReference type="Pfam" id="PF01432">
    <property type="entry name" value="Peptidase_M3"/>
    <property type="match status" value="1"/>
</dbReference>
<comment type="cofactor">
    <cofactor evidence="7">
        <name>Zn(2+)</name>
        <dbReference type="ChEBI" id="CHEBI:29105"/>
    </cofactor>
    <text evidence="7">Binds 1 zinc ion.</text>
</comment>
<keyword evidence="2 7" id="KW-0645">Protease</keyword>
<dbReference type="Proteomes" id="UP000541347">
    <property type="component" value="Unassembled WGS sequence"/>
</dbReference>
<dbReference type="PANTHER" id="PTHR43660">
    <property type="entry name" value="DIPEPTIDYL CARBOXYPEPTIDASE"/>
    <property type="match status" value="1"/>
</dbReference>
<dbReference type="Gene3D" id="1.10.1370.40">
    <property type="match status" value="1"/>
</dbReference>
<dbReference type="PANTHER" id="PTHR43660:SF1">
    <property type="entry name" value="DIPEPTIDYL CARBOXYPEPTIDASE"/>
    <property type="match status" value="1"/>
</dbReference>
<evidence type="ECO:0000256" key="2">
    <source>
        <dbReference type="ARBA" id="ARBA00022670"/>
    </source>
</evidence>
<proteinExistence type="inferred from homology"/>
<keyword evidence="5 7" id="KW-0862">Zinc</keyword>
<dbReference type="SUPFAM" id="SSF55486">
    <property type="entry name" value="Metalloproteases ('zincins'), catalytic domain"/>
    <property type="match status" value="1"/>
</dbReference>
<dbReference type="InterPro" id="IPR024079">
    <property type="entry name" value="MetalloPept_cat_dom_sf"/>
</dbReference>
<evidence type="ECO:0000256" key="7">
    <source>
        <dbReference type="RuleBase" id="RU003435"/>
    </source>
</evidence>
<evidence type="ECO:0000313" key="10">
    <source>
        <dbReference type="Proteomes" id="UP000541347"/>
    </source>
</evidence>
<dbReference type="Gene3D" id="3.40.390.10">
    <property type="entry name" value="Collagenase (Catalytic Domain)"/>
    <property type="match status" value="1"/>
</dbReference>
<reference evidence="9 10" key="1">
    <citation type="submission" date="2020-01" db="EMBL/GenBank/DDBJ databases">
        <authorList>
            <person name="Peng S.Y."/>
            <person name="Li J."/>
            <person name="Wang M."/>
            <person name="Wang L."/>
            <person name="Wang C.Q."/>
            <person name="Wang J.R."/>
        </authorList>
    </citation>
    <scope>NUCLEOTIDE SEQUENCE [LARGE SCALE GENOMIC DNA]</scope>
    <source>
        <strain evidence="9 10">XCT-34</strain>
    </source>
</reference>
<comment type="similarity">
    <text evidence="1 7">Belongs to the peptidase M3 family.</text>
</comment>
<name>A0ABW9ZC98_9HYPH</name>